<evidence type="ECO:0000256" key="4">
    <source>
        <dbReference type="ARBA" id="ARBA00022786"/>
    </source>
</evidence>
<evidence type="ECO:0000256" key="1">
    <source>
        <dbReference type="ARBA" id="ARBA00000707"/>
    </source>
</evidence>
<evidence type="ECO:0000259" key="10">
    <source>
        <dbReference type="Pfam" id="PF12359"/>
    </source>
</evidence>
<dbReference type="Pfam" id="PF12359">
    <property type="entry name" value="DUF3645"/>
    <property type="match status" value="1"/>
</dbReference>
<evidence type="ECO:0000313" key="11">
    <source>
        <dbReference type="EMBL" id="CAK0885167.1"/>
    </source>
</evidence>
<evidence type="ECO:0000313" key="12">
    <source>
        <dbReference type="Proteomes" id="UP001189429"/>
    </source>
</evidence>
<evidence type="ECO:0000256" key="2">
    <source>
        <dbReference type="ARBA" id="ARBA00012759"/>
    </source>
</evidence>
<evidence type="ECO:0000256" key="5">
    <source>
        <dbReference type="ARBA" id="ARBA00022801"/>
    </source>
</evidence>
<feature type="compositionally biased region" description="Basic and acidic residues" evidence="8">
    <location>
        <begin position="1120"/>
        <end position="1142"/>
    </location>
</feature>
<keyword evidence="6" id="KW-0788">Thiol protease</keyword>
<feature type="region of interest" description="Disordered" evidence="8">
    <location>
        <begin position="1120"/>
        <end position="1149"/>
    </location>
</feature>
<accession>A0ABN9WFL2</accession>
<dbReference type="PROSITE" id="PS00018">
    <property type="entry name" value="EF_HAND_1"/>
    <property type="match status" value="1"/>
</dbReference>
<evidence type="ECO:0000256" key="7">
    <source>
        <dbReference type="ARBA" id="ARBA00022837"/>
    </source>
</evidence>
<organism evidence="11 12">
    <name type="scientific">Prorocentrum cordatum</name>
    <dbReference type="NCBI Taxonomy" id="2364126"/>
    <lineage>
        <taxon>Eukaryota</taxon>
        <taxon>Sar</taxon>
        <taxon>Alveolata</taxon>
        <taxon>Dinophyceae</taxon>
        <taxon>Prorocentrales</taxon>
        <taxon>Prorocentraceae</taxon>
        <taxon>Prorocentrum</taxon>
    </lineage>
</organism>
<keyword evidence="5" id="KW-0378">Hydrolase</keyword>
<feature type="compositionally biased region" description="Acidic residues" evidence="8">
    <location>
        <begin position="1247"/>
        <end position="1266"/>
    </location>
</feature>
<keyword evidence="4" id="KW-0833">Ubl conjugation pathway</keyword>
<evidence type="ECO:0000256" key="8">
    <source>
        <dbReference type="SAM" id="MobiDB-lite"/>
    </source>
</evidence>
<dbReference type="InterPro" id="IPR051346">
    <property type="entry name" value="OTU_Deubiquitinase"/>
</dbReference>
<protein>
    <recommendedName>
        <fullName evidence="2">ubiquitinyl hydrolase 1</fullName>
        <ecNumber evidence="2">3.4.19.12</ecNumber>
    </recommendedName>
</protein>
<dbReference type="Proteomes" id="UP001189429">
    <property type="component" value="Unassembled WGS sequence"/>
</dbReference>
<keyword evidence="7" id="KW-0106">Calcium</keyword>
<feature type="domain" description="DUF3645" evidence="10">
    <location>
        <begin position="454"/>
        <end position="484"/>
    </location>
</feature>
<dbReference type="SUPFAM" id="SSF47473">
    <property type="entry name" value="EF-hand"/>
    <property type="match status" value="1"/>
</dbReference>
<dbReference type="PANTHER" id="PTHR13367">
    <property type="entry name" value="UBIQUITIN THIOESTERASE"/>
    <property type="match status" value="1"/>
</dbReference>
<feature type="region of interest" description="Disordered" evidence="8">
    <location>
        <begin position="1229"/>
        <end position="1268"/>
    </location>
</feature>
<dbReference type="EMBL" id="CAUYUJ010018636">
    <property type="protein sequence ID" value="CAK0885167.1"/>
    <property type="molecule type" value="Genomic_DNA"/>
</dbReference>
<reference evidence="11" key="1">
    <citation type="submission" date="2023-10" db="EMBL/GenBank/DDBJ databases">
        <authorList>
            <person name="Chen Y."/>
            <person name="Shah S."/>
            <person name="Dougan E. K."/>
            <person name="Thang M."/>
            <person name="Chan C."/>
        </authorList>
    </citation>
    <scope>NUCLEOTIDE SEQUENCE [LARGE SCALE GENOMIC DNA]</scope>
</reference>
<keyword evidence="12" id="KW-1185">Reference proteome</keyword>
<evidence type="ECO:0000259" key="9">
    <source>
        <dbReference type="Pfam" id="PF12340"/>
    </source>
</evidence>
<dbReference type="InterPro" id="IPR011992">
    <property type="entry name" value="EF-hand-dom_pair"/>
</dbReference>
<name>A0ABN9WFL2_9DINO</name>
<dbReference type="Gene3D" id="1.10.238.10">
    <property type="entry name" value="EF-hand"/>
    <property type="match status" value="1"/>
</dbReference>
<dbReference type="InterPro" id="IPR018247">
    <property type="entry name" value="EF_Hand_1_Ca_BS"/>
</dbReference>
<comment type="caution">
    <text evidence="11">The sequence shown here is derived from an EMBL/GenBank/DDBJ whole genome shotgun (WGS) entry which is preliminary data.</text>
</comment>
<dbReference type="Pfam" id="PF12340">
    <property type="entry name" value="DUF3638"/>
    <property type="match status" value="1"/>
</dbReference>
<dbReference type="PANTHER" id="PTHR13367:SF28">
    <property type="entry name" value="UBIQUITIN THIOESTERASE ZRANB1"/>
    <property type="match status" value="1"/>
</dbReference>
<feature type="domain" description="DUF3638" evidence="9">
    <location>
        <begin position="1"/>
        <end position="220"/>
    </location>
</feature>
<dbReference type="InterPro" id="IPR022105">
    <property type="entry name" value="DUF3645"/>
</dbReference>
<sequence>MIMGAGKSTIIGPLLSLMLADGDRLVMVICPEALLPMSRNCLTGILGSVLARRVYYFSWRRERIQEEKKMDTSSESTPVADKVATVRQTMERAAQDQGCFITTPSCVKTFFLQYVSAMVDAAKVDPALTLPGSELKKQKWGKSLGQVLGWFRERERVSDEMARVLTFWKQKCIAVIDEVDLVLHPLKSELNFPIGNLEPLQPSPQRYTLPMFLLQALVAAANGTKPMDAAKDEESAVAASEILAAVSSGIADSAVQRSPNLVIMSKDWYREKLRLPMGKWALVFLQRYLKGDPELVKHVLKDLQPVCYHLFRKETVDFIVESVHVGQSISDDLSVDRQLSEGNGASDNVATNLREQKHHIDDANRRWDAWWRENKDTLLLYIGAMGSDIEQHRACELVVSWALTDHSKRVLNKCREWICALLVHCLSKRNRIDYGLLIAADAENKVVATVEQASRQVMAVPFTGKDRPSQAAEFASPDVAIGLTYLAYHYEGLRRFMFHILVMLLKEEMKKEPGPFSIRAHWKVFQDWIEEAKNRNHKFEVLSLDLFQPNELEQLSQLQELLKDSPTVRNYLLEKYVFARTAFINPQEEVSQRPGTRAAMMRLSSSSMDLGGKMLFNVRLGFTGTPSEVLPRDFENEKGERCVYEDESDAEIIRTLTSRKCVSVELVKSAHLAGKSNKPGVVWDVESLLQYISERAVAMKWSALIDTGALITGYDNVGVARELMNRGLRDAGVKGVVYLDDQDNQCVVMADGRERVPFATCGLKPNERFTFFDQVHCTGTDIPQVPNAVGVATLGKGMTLRDHAQACWRMRKFGKGQTIVVLAIPEVMTQVEKIKSKLPPEPDEQKGLLRDIMAWLLDAQISSESTQREGLALQQLRDCFRQDAMQRMLASKQPAIFREGDVVKVLPDTSGQRDIFNNPIEPSPDEVKELVILSTERLAEGTVKVHWPDDEEPKEVGLERVSLIDDYNSLRTRFHPEATYLNSELSNRLKHLQAKVFGITKVTLTEDKTADLEAAKEDATEAVKVVDERMDEILRKCILVHREDPKSAVQRTKREMHDLLTKDTIVARNHLVYTYAMKNNINQSKAILKERKKLLNEYCKLSLIGEEDTPNFLFQDEQEAGKTLESSKDPKKPDESENKADVEPPADSIVPEPKALQLLKASPGSPHLLLRASVEAFCEEMSALQVSAKIDLLPRTLDRQLSDLKREYEKLSREEMMGVVNDLVRQAKPKVGPKDCKEGNQSLDSEMCQEQEQEQEKEEQIEGEDEKENRQFMDLPELTQWSASGMYQGSANLMKDRFFPLKDLVPQFASKGGKAVPKLQIETDLLLSSNFAEKELKEDVKDGVSKRRLPNASVLLYLKHGSRGSWIILGLAEAESLRTWILATHQSDRMGLVTTCGQWLTAPVENLTMRPELKDPMLTDGMPPLSTGAPLVFTRFFNCEVHFDELQLVSLVNVLSRNPISAREEWLQAVREGRRRDRKDIKHTVAEQAIHTKDAEALQAIRRGIQVIREDIRTRFGEIEYAFRKLKKEEDDFLDRKDFMDAFSKTSLTQQDSDLQKVYNHVDSSGDGLIELQEIDSSAPSASAGRLSPTAFGCWWRPAAVLRGRPSSETR</sequence>
<comment type="catalytic activity">
    <reaction evidence="1">
        <text>Thiol-dependent hydrolysis of ester, thioester, amide, peptide and isopeptide bonds formed by the C-terminal Gly of ubiquitin (a 76-residue protein attached to proteins as an intracellular targeting signal).</text>
        <dbReference type="EC" id="3.4.19.12"/>
    </reaction>
</comment>
<dbReference type="EC" id="3.4.19.12" evidence="2"/>
<keyword evidence="3" id="KW-0645">Protease</keyword>
<dbReference type="InterPro" id="IPR022099">
    <property type="entry name" value="DUF3638"/>
</dbReference>
<gene>
    <name evidence="11" type="ORF">PCOR1329_LOCUS66869</name>
</gene>
<evidence type="ECO:0000256" key="3">
    <source>
        <dbReference type="ARBA" id="ARBA00022670"/>
    </source>
</evidence>
<evidence type="ECO:0000256" key="6">
    <source>
        <dbReference type="ARBA" id="ARBA00022807"/>
    </source>
</evidence>
<proteinExistence type="predicted"/>